<reference evidence="2 3" key="1">
    <citation type="submission" date="2015-11" db="EMBL/GenBank/DDBJ databases">
        <title>Exploring the genomic traits of fungus-feeding bacterial genus Collimonas.</title>
        <authorList>
            <person name="Song C."/>
            <person name="Schmidt R."/>
            <person name="de Jager V."/>
            <person name="Krzyzanowska D."/>
            <person name="Jongedijk E."/>
            <person name="Cankar K."/>
            <person name="Beekwilder J."/>
            <person name="van Veen A."/>
            <person name="de Boer W."/>
            <person name="van Veen J.A."/>
            <person name="Garbeva P."/>
        </authorList>
    </citation>
    <scope>NUCLEOTIDE SEQUENCE [LARGE SCALE GENOMIC DNA]</scope>
    <source>
        <strain evidence="2 3">Ter6</strain>
    </source>
</reference>
<accession>A0A127PFV9</accession>
<dbReference type="EMBL" id="CP013232">
    <property type="protein sequence ID" value="AMO96696.1"/>
    <property type="molecule type" value="Genomic_DNA"/>
</dbReference>
<dbReference type="Proteomes" id="UP000072421">
    <property type="component" value="Chromosome"/>
</dbReference>
<feature type="region of interest" description="Disordered" evidence="1">
    <location>
        <begin position="159"/>
        <end position="189"/>
    </location>
</feature>
<name>A0A127PFV9_9BURK</name>
<dbReference type="AlphaFoldDB" id="A0A127PFV9"/>
<proteinExistence type="predicted"/>
<sequence length="189" mass="21679">MVENAGHRSTSRWSTSHWSTSRWSISHWSTSHRSTSHWGTSHRSISHWGISRRSTSHWGISRRSTSHWSPVHLSISHWSTSRWGAFRKGISHRFATASAKYQTGRDCYKNLFFHKKSHFIQKKKMFVRIIFPSCQRGKVIFPEGISNGNKVRGGHVRSHLGGTPSAQSVPYEISNMKPDESEEHAETAK</sequence>
<evidence type="ECO:0000313" key="3">
    <source>
        <dbReference type="Proteomes" id="UP000072421"/>
    </source>
</evidence>
<protein>
    <submittedName>
        <fullName evidence="2">Uncharacterized protein</fullName>
    </submittedName>
</protein>
<organism evidence="2">
    <name type="scientific">Collimonas fungivorans</name>
    <dbReference type="NCBI Taxonomy" id="158899"/>
    <lineage>
        <taxon>Bacteria</taxon>
        <taxon>Pseudomonadati</taxon>
        <taxon>Pseudomonadota</taxon>
        <taxon>Betaproteobacteria</taxon>
        <taxon>Burkholderiales</taxon>
        <taxon>Oxalobacteraceae</taxon>
        <taxon>Collimonas</taxon>
    </lineage>
</organism>
<gene>
    <name evidence="2" type="ORF">CFter6_4087</name>
</gene>
<evidence type="ECO:0000313" key="2">
    <source>
        <dbReference type="EMBL" id="AMO96696.1"/>
    </source>
</evidence>
<dbReference type="PATRIC" id="fig|158899.10.peg.4052"/>
<evidence type="ECO:0000256" key="1">
    <source>
        <dbReference type="SAM" id="MobiDB-lite"/>
    </source>
</evidence>